<evidence type="ECO:0000313" key="3">
    <source>
        <dbReference type="EnsemblMetazoa" id="AMEM001737-PA"/>
    </source>
</evidence>
<keyword evidence="4" id="KW-1185">Reference proteome</keyword>
<dbReference type="AlphaFoldDB" id="A0A182UQ66"/>
<feature type="chain" id="PRO_5008138525" evidence="2">
    <location>
        <begin position="20"/>
        <end position="122"/>
    </location>
</feature>
<dbReference type="VEuPathDB" id="VectorBase:AMEM001737"/>
<dbReference type="EnsemblMetazoa" id="AMEM001737-RA">
    <property type="protein sequence ID" value="AMEM001737-PA"/>
    <property type="gene ID" value="AMEM001737"/>
</dbReference>
<feature type="signal peptide" evidence="2">
    <location>
        <begin position="1"/>
        <end position="19"/>
    </location>
</feature>
<protein>
    <submittedName>
        <fullName evidence="3">Uncharacterized protein</fullName>
    </submittedName>
</protein>
<feature type="region of interest" description="Disordered" evidence="1">
    <location>
        <begin position="61"/>
        <end position="91"/>
    </location>
</feature>
<keyword evidence="2" id="KW-0732">Signal</keyword>
<proteinExistence type="predicted"/>
<organism evidence="3 4">
    <name type="scientific">Anopheles merus</name>
    <name type="common">Mosquito</name>
    <dbReference type="NCBI Taxonomy" id="30066"/>
    <lineage>
        <taxon>Eukaryota</taxon>
        <taxon>Metazoa</taxon>
        <taxon>Ecdysozoa</taxon>
        <taxon>Arthropoda</taxon>
        <taxon>Hexapoda</taxon>
        <taxon>Insecta</taxon>
        <taxon>Pterygota</taxon>
        <taxon>Neoptera</taxon>
        <taxon>Endopterygota</taxon>
        <taxon>Diptera</taxon>
        <taxon>Nematocera</taxon>
        <taxon>Culicoidea</taxon>
        <taxon>Culicidae</taxon>
        <taxon>Anophelinae</taxon>
        <taxon>Anopheles</taxon>
    </lineage>
</organism>
<reference evidence="3" key="1">
    <citation type="submission" date="2020-05" db="UniProtKB">
        <authorList>
            <consortium name="EnsemblMetazoa"/>
        </authorList>
    </citation>
    <scope>IDENTIFICATION</scope>
    <source>
        <strain evidence="3">MAF</strain>
    </source>
</reference>
<evidence type="ECO:0000313" key="4">
    <source>
        <dbReference type="Proteomes" id="UP000075903"/>
    </source>
</evidence>
<evidence type="ECO:0000256" key="1">
    <source>
        <dbReference type="SAM" id="MobiDB-lite"/>
    </source>
</evidence>
<evidence type="ECO:0000256" key="2">
    <source>
        <dbReference type="SAM" id="SignalP"/>
    </source>
</evidence>
<dbReference type="Proteomes" id="UP000075903">
    <property type="component" value="Unassembled WGS sequence"/>
</dbReference>
<sequence length="122" mass="13121">MPLVLWAHAYDWFGVVVLTACRQSLFTELVSIGSEAVRLHISAKCRLALTLTVTKTASNPKRATISGAGLGQAPRKQGSSSQARYAAGRGLGKSRQDCNFVTQRVLGEQNVLMLLVAAPQPR</sequence>
<name>A0A182UQ66_ANOME</name>
<accession>A0A182UQ66</accession>